<dbReference type="InterPro" id="IPR001810">
    <property type="entry name" value="F-box_dom"/>
</dbReference>
<dbReference type="EMBL" id="KI517441">
    <property type="protein sequence ID" value="ESQ44747.1"/>
    <property type="molecule type" value="Genomic_DNA"/>
</dbReference>
<dbReference type="Gramene" id="ESQ44747">
    <property type="protein sequence ID" value="ESQ44747"/>
    <property type="gene ID" value="EUTSA_v10003391mg"/>
</dbReference>
<dbReference type="OMA" id="ATWRMIT"/>
<protein>
    <recommendedName>
        <fullName evidence="1">F-box domain-containing protein</fullName>
    </recommendedName>
</protein>
<dbReference type="InterPro" id="IPR017451">
    <property type="entry name" value="F-box-assoc_interact_dom"/>
</dbReference>
<gene>
    <name evidence="2" type="ORF">EUTSA_v10003391mg</name>
</gene>
<dbReference type="NCBIfam" id="TIGR01640">
    <property type="entry name" value="F_box_assoc_1"/>
    <property type="match status" value="1"/>
</dbReference>
<dbReference type="InterPro" id="IPR036047">
    <property type="entry name" value="F-box-like_dom_sf"/>
</dbReference>
<dbReference type="Pfam" id="PF08268">
    <property type="entry name" value="FBA_3"/>
    <property type="match status" value="1"/>
</dbReference>
<evidence type="ECO:0000313" key="2">
    <source>
        <dbReference type="EMBL" id="ESQ44747.1"/>
    </source>
</evidence>
<dbReference type="SUPFAM" id="SSF81383">
    <property type="entry name" value="F-box domain"/>
    <property type="match status" value="1"/>
</dbReference>
<dbReference type="InterPro" id="IPR013187">
    <property type="entry name" value="F-box-assoc_dom_typ3"/>
</dbReference>
<evidence type="ECO:0000313" key="3">
    <source>
        <dbReference type="Proteomes" id="UP000030689"/>
    </source>
</evidence>
<accession>V4LQI1</accession>
<dbReference type="SMART" id="SM00256">
    <property type="entry name" value="FBOX"/>
    <property type="match status" value="1"/>
</dbReference>
<evidence type="ECO:0000259" key="1">
    <source>
        <dbReference type="SMART" id="SM00256"/>
    </source>
</evidence>
<keyword evidence="3" id="KW-1185">Reference proteome</keyword>
<proteinExistence type="predicted"/>
<name>V4LQI1_EUTSA</name>
<dbReference type="AlphaFoldDB" id="V4LQI1"/>
<dbReference type="Pfam" id="PF00646">
    <property type="entry name" value="F-box"/>
    <property type="match status" value="1"/>
</dbReference>
<feature type="domain" description="F-box" evidence="1">
    <location>
        <begin position="29"/>
        <end position="69"/>
    </location>
</feature>
<dbReference type="PANTHER" id="PTHR31111">
    <property type="entry name" value="BNAA05G37150D PROTEIN-RELATED"/>
    <property type="match status" value="1"/>
</dbReference>
<dbReference type="Proteomes" id="UP000030689">
    <property type="component" value="Unassembled WGS sequence"/>
</dbReference>
<dbReference type="PANTHER" id="PTHR31111:SF36">
    <property type="entry name" value="F-BOX DOMAIN-CONTAINING PROTEIN"/>
    <property type="match status" value="1"/>
</dbReference>
<dbReference type="KEGG" id="eus:EUTSA_v10003391mg"/>
<reference evidence="2 3" key="1">
    <citation type="journal article" date="2013" name="Front. Plant Sci.">
        <title>The Reference Genome of the Halophytic Plant Eutrema salsugineum.</title>
        <authorList>
            <person name="Yang R."/>
            <person name="Jarvis D.E."/>
            <person name="Chen H."/>
            <person name="Beilstein M.A."/>
            <person name="Grimwood J."/>
            <person name="Jenkins J."/>
            <person name="Shu S."/>
            <person name="Prochnik S."/>
            <person name="Xin M."/>
            <person name="Ma C."/>
            <person name="Schmutz J."/>
            <person name="Wing R.A."/>
            <person name="Mitchell-Olds T."/>
            <person name="Schumaker K.S."/>
            <person name="Wang X."/>
        </authorList>
    </citation>
    <scope>NUCLEOTIDE SEQUENCE [LARGE SCALE GENOMIC DNA]</scope>
</reference>
<sequence>MKRVTTTRKLTTGNKSMKRDDVKDYSLSLPVDLIIQILTKLPPRSVSKLICLSKFWSSIIQGKHFAHLYITRSSTRPLLLFQFFCRATQFYRCSSQENPSSDHIINPKNIPGHIISTPFRGLICVRDYDNKLLVGNPSTGQFLALPGGQTGSILFGYDPVTDLYKVLSTSTRKDVQHRVFTLGAQQAWRSIHCKYPHYCTRSQGICKNGVVYYGAYSLDDERFVLVCFDLRFEEFSLITLPEGVQIKRDDDFEIVNYNGKIALVDDSTNGKFDLWVLMDVNKQEWTNISVLVPCWEELVGNTVFGNNLKFCCRGTISTGELIFGPCFYPYRYFIVCYDPKEDKARRYDFLENCSVEFITRKTIFLDHVESPMFLPRCLSV</sequence>
<organism evidence="2 3">
    <name type="scientific">Eutrema salsugineum</name>
    <name type="common">Saltwater cress</name>
    <name type="synonym">Sisymbrium salsugineum</name>
    <dbReference type="NCBI Taxonomy" id="72664"/>
    <lineage>
        <taxon>Eukaryota</taxon>
        <taxon>Viridiplantae</taxon>
        <taxon>Streptophyta</taxon>
        <taxon>Embryophyta</taxon>
        <taxon>Tracheophyta</taxon>
        <taxon>Spermatophyta</taxon>
        <taxon>Magnoliopsida</taxon>
        <taxon>eudicotyledons</taxon>
        <taxon>Gunneridae</taxon>
        <taxon>Pentapetalae</taxon>
        <taxon>rosids</taxon>
        <taxon>malvids</taxon>
        <taxon>Brassicales</taxon>
        <taxon>Brassicaceae</taxon>
        <taxon>Eutremeae</taxon>
        <taxon>Eutrema</taxon>
    </lineage>
</organism>
<dbReference type="STRING" id="72664.V4LQI1"/>
<dbReference type="OrthoDB" id="1112282at2759"/>